<keyword evidence="8 9" id="KW-0137">Centromere</keyword>
<proteinExistence type="inferred from homology"/>
<keyword evidence="12" id="KW-1185">Reference proteome</keyword>
<dbReference type="Gene3D" id="3.30.457.50">
    <property type="entry name" value="Chromosome segregation protein Spc25"/>
    <property type="match status" value="1"/>
</dbReference>
<evidence type="ECO:0000313" key="12">
    <source>
        <dbReference type="Proteomes" id="UP000187209"/>
    </source>
</evidence>
<dbReference type="PANTHER" id="PTHR14281">
    <property type="entry name" value="KINETOCHORE PROTEIN SPC25-RELATED"/>
    <property type="match status" value="1"/>
</dbReference>
<dbReference type="CDD" id="cd23784">
    <property type="entry name" value="RWD_Spc25"/>
    <property type="match status" value="1"/>
</dbReference>
<keyword evidence="3 9" id="KW-0158">Chromosome</keyword>
<dbReference type="GO" id="GO:0051301">
    <property type="term" value="P:cell division"/>
    <property type="evidence" value="ECO:0007669"/>
    <property type="project" value="UniProtKB-UniRule"/>
</dbReference>
<evidence type="ECO:0000256" key="3">
    <source>
        <dbReference type="ARBA" id="ARBA00022454"/>
    </source>
</evidence>
<sequence length="194" mass="22861">MEKIKEDSVKLQKEILPQIENAVQQYISTINKLKNQQQAKFVQEIENIGEKIERIKVGIECDEAAISFIRSKIEEDVQNKENMQCPKQILYNSMQKYREIADKYSKKLMMYEKRLGLSLKKLNENTLWVSFHYLTPENNTENSSVIRVENGKYVLVSCTPELRNIQQLLETLNVNNDFSNFIKELRKSFKSLYV</sequence>
<evidence type="ECO:0000256" key="1">
    <source>
        <dbReference type="ARBA" id="ARBA00004584"/>
    </source>
</evidence>
<evidence type="ECO:0000259" key="10">
    <source>
        <dbReference type="Pfam" id="PF08234"/>
    </source>
</evidence>
<dbReference type="EMBL" id="MPUH01000400">
    <property type="protein sequence ID" value="OMJ80963.1"/>
    <property type="molecule type" value="Genomic_DNA"/>
</dbReference>
<keyword evidence="4 9" id="KW-0132">Cell division</keyword>
<keyword evidence="9" id="KW-0539">Nucleus</keyword>
<dbReference type="OrthoDB" id="6353017at2759"/>
<evidence type="ECO:0000256" key="8">
    <source>
        <dbReference type="ARBA" id="ARBA00023328"/>
    </source>
</evidence>
<dbReference type="PANTHER" id="PTHR14281:SF0">
    <property type="entry name" value="KINETOCHORE PROTEIN SPC25"/>
    <property type="match status" value="1"/>
</dbReference>
<reference evidence="11 12" key="1">
    <citation type="submission" date="2016-11" db="EMBL/GenBank/DDBJ databases">
        <title>The macronuclear genome of Stentor coeruleus: a giant cell with tiny introns.</title>
        <authorList>
            <person name="Slabodnick M."/>
            <person name="Ruby J.G."/>
            <person name="Reiff S.B."/>
            <person name="Swart E.C."/>
            <person name="Gosai S."/>
            <person name="Prabakaran S."/>
            <person name="Witkowska E."/>
            <person name="Larue G.E."/>
            <person name="Fisher S."/>
            <person name="Freeman R.M."/>
            <person name="Gunawardena J."/>
            <person name="Chu W."/>
            <person name="Stover N.A."/>
            <person name="Gregory B.D."/>
            <person name="Nowacki M."/>
            <person name="Derisi J."/>
            <person name="Roy S.W."/>
            <person name="Marshall W.F."/>
            <person name="Sood P."/>
        </authorList>
    </citation>
    <scope>NUCLEOTIDE SEQUENCE [LARGE SCALE GENOMIC DNA]</scope>
    <source>
        <strain evidence="11">WM001</strain>
    </source>
</reference>
<comment type="subcellular location">
    <subcellularLocation>
        <location evidence="1">Chromosome</location>
        <location evidence="1">Centromere</location>
    </subcellularLocation>
    <subcellularLocation>
        <location evidence="9">Nucleus</location>
    </subcellularLocation>
    <subcellularLocation>
        <location evidence="9">Chromosome</location>
        <location evidence="9">Centromere</location>
        <location evidence="9">Kinetochore</location>
    </subcellularLocation>
</comment>
<dbReference type="GO" id="GO:0031262">
    <property type="term" value="C:Ndc80 complex"/>
    <property type="evidence" value="ECO:0007669"/>
    <property type="project" value="InterPro"/>
</dbReference>
<evidence type="ECO:0000256" key="4">
    <source>
        <dbReference type="ARBA" id="ARBA00022618"/>
    </source>
</evidence>
<keyword evidence="7 9" id="KW-0131">Cell cycle</keyword>
<protein>
    <recommendedName>
        <fullName evidence="9">Kinetochore protein SPC25</fullName>
    </recommendedName>
</protein>
<keyword evidence="6" id="KW-0175">Coiled coil</keyword>
<accession>A0A1R2BVW8</accession>
<comment type="subunit">
    <text evidence="9">Component of the NDC80 complex.</text>
</comment>
<keyword evidence="9" id="KW-0995">Kinetochore</keyword>
<comment type="caution">
    <text evidence="11">The sequence shown here is derived from an EMBL/GenBank/DDBJ whole genome shotgun (WGS) entry which is preliminary data.</text>
</comment>
<comment type="function">
    <text evidence="9">Acts as a component of the essential kinetochore-associated NDC80 complex, which is required for chromosome segregation and spindle checkpoint activity.</text>
</comment>
<evidence type="ECO:0000256" key="2">
    <source>
        <dbReference type="ARBA" id="ARBA00006379"/>
    </source>
</evidence>
<dbReference type="Proteomes" id="UP000187209">
    <property type="component" value="Unassembled WGS sequence"/>
</dbReference>
<dbReference type="AlphaFoldDB" id="A0A1R2BVW8"/>
<evidence type="ECO:0000256" key="6">
    <source>
        <dbReference type="ARBA" id="ARBA00023054"/>
    </source>
</evidence>
<evidence type="ECO:0000256" key="9">
    <source>
        <dbReference type="RuleBase" id="RU367150"/>
    </source>
</evidence>
<gene>
    <name evidence="11" type="ORF">SteCoe_18671</name>
</gene>
<evidence type="ECO:0000256" key="7">
    <source>
        <dbReference type="ARBA" id="ARBA00023306"/>
    </source>
</evidence>
<dbReference type="GO" id="GO:0007059">
    <property type="term" value="P:chromosome segregation"/>
    <property type="evidence" value="ECO:0007669"/>
    <property type="project" value="InterPro"/>
</dbReference>
<dbReference type="GO" id="GO:0005634">
    <property type="term" value="C:nucleus"/>
    <property type="evidence" value="ECO:0007669"/>
    <property type="project" value="UniProtKB-SubCell"/>
</dbReference>
<dbReference type="InterPro" id="IPR045143">
    <property type="entry name" value="Spc25"/>
</dbReference>
<dbReference type="InterPro" id="IPR013255">
    <property type="entry name" value="Spc25_C"/>
</dbReference>
<evidence type="ECO:0000256" key="5">
    <source>
        <dbReference type="ARBA" id="ARBA00022776"/>
    </source>
</evidence>
<dbReference type="Pfam" id="PF08234">
    <property type="entry name" value="Spindle_Spc25"/>
    <property type="match status" value="1"/>
</dbReference>
<name>A0A1R2BVW8_9CILI</name>
<evidence type="ECO:0000313" key="11">
    <source>
        <dbReference type="EMBL" id="OMJ80963.1"/>
    </source>
</evidence>
<organism evidence="11 12">
    <name type="scientific">Stentor coeruleus</name>
    <dbReference type="NCBI Taxonomy" id="5963"/>
    <lineage>
        <taxon>Eukaryota</taxon>
        <taxon>Sar</taxon>
        <taxon>Alveolata</taxon>
        <taxon>Ciliophora</taxon>
        <taxon>Postciliodesmatophora</taxon>
        <taxon>Heterotrichea</taxon>
        <taxon>Heterotrichida</taxon>
        <taxon>Stentoridae</taxon>
        <taxon>Stentor</taxon>
    </lineage>
</organism>
<comment type="similarity">
    <text evidence="2 9">Belongs to the SPC25 family.</text>
</comment>
<feature type="domain" description="Chromosome segregation protein Spc25 C-terminal" evidence="10">
    <location>
        <begin position="123"/>
        <end position="190"/>
    </location>
</feature>
<keyword evidence="5 9" id="KW-0498">Mitosis</keyword>